<evidence type="ECO:0000259" key="1">
    <source>
        <dbReference type="Pfam" id="PF25109"/>
    </source>
</evidence>
<sequence length="148" mass="16893">MKQAAEIFDVDGTLVDVDPYLHHILGDKKDFNAFHAACIDADPHSRVVHMAKFASEKGRHIIIVTARKEMWRAQTSMWLALNGVPSDALYMRADNDNRPDYEVKKDILAKISQFWDVKHAVDDNPKVIKLWEEHGIPTTKIGTWNGEN</sequence>
<dbReference type="InterPro" id="IPR023214">
    <property type="entry name" value="HAD_sf"/>
</dbReference>
<organism evidence="2">
    <name type="scientific">uncultured Caudovirales phage</name>
    <dbReference type="NCBI Taxonomy" id="2100421"/>
    <lineage>
        <taxon>Viruses</taxon>
        <taxon>Duplodnaviria</taxon>
        <taxon>Heunggongvirae</taxon>
        <taxon>Uroviricota</taxon>
        <taxon>Caudoviricetes</taxon>
        <taxon>Peduoviridae</taxon>
        <taxon>Maltschvirus</taxon>
        <taxon>Maltschvirus maltsch</taxon>
    </lineage>
</organism>
<dbReference type="Pfam" id="PF25109">
    <property type="entry name" value="HAD_PNKP"/>
    <property type="match status" value="1"/>
</dbReference>
<feature type="domain" description="Polynucleotide kinase PNKP phosphatase" evidence="1">
    <location>
        <begin position="5"/>
        <end position="141"/>
    </location>
</feature>
<dbReference type="EMBL" id="LR797127">
    <property type="protein sequence ID" value="CAB4188291.1"/>
    <property type="molecule type" value="Genomic_DNA"/>
</dbReference>
<accession>A0A6J5PRJ4</accession>
<gene>
    <name evidence="3" type="ORF">UFOVP1035_47</name>
    <name evidence="4" type="ORF">UFOVP1181_6</name>
    <name evidence="2" type="ORF">UFOVP965_51</name>
</gene>
<reference evidence="2" key="1">
    <citation type="submission" date="2020-05" db="EMBL/GenBank/DDBJ databases">
        <authorList>
            <person name="Chiriac C."/>
            <person name="Salcher M."/>
            <person name="Ghai R."/>
            <person name="Kavagutti S V."/>
        </authorList>
    </citation>
    <scope>NUCLEOTIDE SEQUENCE</scope>
</reference>
<name>A0A6J5PRJ4_9CAUD</name>
<dbReference type="EMBL" id="LR796920">
    <property type="protein sequence ID" value="CAB4174530.1"/>
    <property type="molecule type" value="Genomic_DNA"/>
</dbReference>
<evidence type="ECO:0000313" key="3">
    <source>
        <dbReference type="EMBL" id="CAB4179781.1"/>
    </source>
</evidence>
<proteinExistence type="predicted"/>
<dbReference type="Gene3D" id="3.40.50.1000">
    <property type="entry name" value="HAD superfamily/HAD-like"/>
    <property type="match status" value="1"/>
</dbReference>
<evidence type="ECO:0000313" key="2">
    <source>
        <dbReference type="EMBL" id="CAB4174530.1"/>
    </source>
</evidence>
<dbReference type="InterPro" id="IPR036412">
    <property type="entry name" value="HAD-like_sf"/>
</dbReference>
<dbReference type="SUPFAM" id="SSF56784">
    <property type="entry name" value="HAD-like"/>
    <property type="match status" value="1"/>
</dbReference>
<dbReference type="EMBL" id="LR796984">
    <property type="protein sequence ID" value="CAB4179781.1"/>
    <property type="molecule type" value="Genomic_DNA"/>
</dbReference>
<protein>
    <submittedName>
        <fullName evidence="2">Acid phosphatase, class B-like</fullName>
    </submittedName>
</protein>
<dbReference type="InterPro" id="IPR056782">
    <property type="entry name" value="HAD_PNKP"/>
</dbReference>
<evidence type="ECO:0000313" key="4">
    <source>
        <dbReference type="EMBL" id="CAB4188291.1"/>
    </source>
</evidence>